<reference evidence="1 2" key="1">
    <citation type="journal article" date="2013" name="PLoS ONE">
        <title>Lactobacillus paracasei comparative genomics: towards species pan-genome definition and exploitation of diversity.</title>
        <authorList>
            <person name="Smokvina T."/>
            <person name="Wels M."/>
            <person name="Polka J."/>
            <person name="Chervaux C."/>
            <person name="Brisse S."/>
            <person name="Boekhorst J."/>
            <person name="van Hylckama Vlieg J.E."/>
            <person name="Siezen R.J."/>
        </authorList>
    </citation>
    <scope>NUCLEOTIDE SEQUENCE [LARGE SCALE GENOMIC DNA]</scope>
    <source>
        <strain evidence="1 2">Lpp41</strain>
    </source>
</reference>
<dbReference type="EMBL" id="ANKE01000318">
    <property type="protein sequence ID" value="EPC73486.1"/>
    <property type="molecule type" value="Genomic_DNA"/>
</dbReference>
<dbReference type="Proteomes" id="UP000014244">
    <property type="component" value="Unassembled WGS sequence"/>
</dbReference>
<evidence type="ECO:0008006" key="3">
    <source>
        <dbReference type="Google" id="ProtNLM"/>
    </source>
</evidence>
<evidence type="ECO:0000313" key="2">
    <source>
        <dbReference type="Proteomes" id="UP000014244"/>
    </source>
</evidence>
<name>A0A829H8U6_LACPA</name>
<dbReference type="AlphaFoldDB" id="A0A829H8U6"/>
<evidence type="ECO:0000313" key="1">
    <source>
        <dbReference type="EMBL" id="EPC73486.1"/>
    </source>
</evidence>
<accession>A0A829H8U6</accession>
<sequence>MKDLAVFASGHGTNFEALANAADQPD</sequence>
<comment type="caution">
    <text evidence="1">The sequence shown here is derived from an EMBL/GenBank/DDBJ whole genome shotgun (WGS) entry which is preliminary data.</text>
</comment>
<protein>
    <recommendedName>
        <fullName evidence="3">Phosphoribosylglycinamide formyltransferase</fullName>
    </recommendedName>
</protein>
<feature type="non-terminal residue" evidence="1">
    <location>
        <position position="26"/>
    </location>
</feature>
<proteinExistence type="predicted"/>
<gene>
    <name evidence="1" type="ORF">Lpp41_06945</name>
</gene>
<organism evidence="1 2">
    <name type="scientific">Lacticaseibacillus paracasei subsp. paracasei Lpp41</name>
    <dbReference type="NCBI Taxonomy" id="1256208"/>
    <lineage>
        <taxon>Bacteria</taxon>
        <taxon>Bacillati</taxon>
        <taxon>Bacillota</taxon>
        <taxon>Bacilli</taxon>
        <taxon>Lactobacillales</taxon>
        <taxon>Lactobacillaceae</taxon>
        <taxon>Lacticaseibacillus</taxon>
    </lineage>
</organism>